<evidence type="ECO:0000256" key="11">
    <source>
        <dbReference type="ARBA" id="ARBA00023303"/>
    </source>
</evidence>
<dbReference type="Pfam" id="PF06736">
    <property type="entry name" value="TMEM175"/>
    <property type="match status" value="1"/>
</dbReference>
<evidence type="ECO:0000313" key="15">
    <source>
        <dbReference type="Proteomes" id="UP001432222"/>
    </source>
</evidence>
<evidence type="ECO:0000256" key="6">
    <source>
        <dbReference type="ARBA" id="ARBA00022826"/>
    </source>
</evidence>
<feature type="transmembrane region" description="Helical" evidence="13">
    <location>
        <begin position="120"/>
        <end position="141"/>
    </location>
</feature>
<evidence type="ECO:0000256" key="2">
    <source>
        <dbReference type="ARBA" id="ARBA00006920"/>
    </source>
</evidence>
<keyword evidence="3" id="KW-0813">Transport</keyword>
<gene>
    <name evidence="14" type="ORF">OHA16_01115</name>
</gene>
<keyword evidence="15" id="KW-1185">Reference proteome</keyword>
<comment type="subcellular location">
    <subcellularLocation>
        <location evidence="1">Membrane</location>
        <topology evidence="1">Multi-pass membrane protein</topology>
    </subcellularLocation>
</comment>
<keyword evidence="4" id="KW-0633">Potassium transport</keyword>
<keyword evidence="6" id="KW-0631">Potassium channel</keyword>
<dbReference type="RefSeq" id="WP_328952758.1">
    <property type="nucleotide sequence ID" value="NZ_CP108110.1"/>
</dbReference>
<evidence type="ECO:0000256" key="4">
    <source>
        <dbReference type="ARBA" id="ARBA00022538"/>
    </source>
</evidence>
<name>A0ABZ1TSX5_9ACTN</name>
<comment type="catalytic activity">
    <reaction evidence="12">
        <text>K(+)(in) = K(+)(out)</text>
        <dbReference type="Rhea" id="RHEA:29463"/>
        <dbReference type="ChEBI" id="CHEBI:29103"/>
    </reaction>
</comment>
<accession>A0ABZ1TSX5</accession>
<feature type="transmembrane region" description="Helical" evidence="13">
    <location>
        <begin position="187"/>
        <end position="204"/>
    </location>
</feature>
<keyword evidence="10 13" id="KW-0472">Membrane</keyword>
<feature type="transmembrane region" description="Helical" evidence="13">
    <location>
        <begin position="17"/>
        <end position="34"/>
    </location>
</feature>
<feature type="transmembrane region" description="Helical" evidence="13">
    <location>
        <begin position="161"/>
        <end position="181"/>
    </location>
</feature>
<protein>
    <submittedName>
        <fullName evidence="14">TMEM175 family protein</fullName>
    </submittedName>
</protein>
<feature type="transmembrane region" description="Helical" evidence="13">
    <location>
        <begin position="54"/>
        <end position="72"/>
    </location>
</feature>
<keyword evidence="11" id="KW-0407">Ion channel</keyword>
<dbReference type="PANTHER" id="PTHR31462">
    <property type="entry name" value="ENDOSOMAL/LYSOSOMAL POTASSIUM CHANNEL TMEM175"/>
    <property type="match status" value="1"/>
</dbReference>
<sequence>MTTPTAPEPLLGRPERLVALADGVYAIAITLLAIDIKLPDGLDSAEFHRQLHDLLPQVGAYALSFLVLAAFWRDHHRLFLGVRQVDGLVIRLTLFGLGVAALLPFPTSLIAEYGSEPSAVAIYSAAVAVLGSIQFTLLLVVWKRPWLRVAPLPDREAHAYLADLGATVVAFAATAPLSFLIGSRVVWGWLVLLPVKFAIGRWSGRVSRSDV</sequence>
<dbReference type="Proteomes" id="UP001432222">
    <property type="component" value="Chromosome"/>
</dbReference>
<evidence type="ECO:0000256" key="13">
    <source>
        <dbReference type="SAM" id="Phobius"/>
    </source>
</evidence>
<evidence type="ECO:0000256" key="8">
    <source>
        <dbReference type="ARBA" id="ARBA00022989"/>
    </source>
</evidence>
<comment type="similarity">
    <text evidence="2">Belongs to the TMEM175 family.</text>
</comment>
<evidence type="ECO:0000256" key="7">
    <source>
        <dbReference type="ARBA" id="ARBA00022958"/>
    </source>
</evidence>
<dbReference type="InterPro" id="IPR010617">
    <property type="entry name" value="TMEM175-like"/>
</dbReference>
<proteinExistence type="inferred from homology"/>
<reference evidence="14" key="1">
    <citation type="submission" date="2022-10" db="EMBL/GenBank/DDBJ databases">
        <title>The complete genomes of actinobacterial strains from the NBC collection.</title>
        <authorList>
            <person name="Joergensen T.S."/>
            <person name="Alvarez Arevalo M."/>
            <person name="Sterndorff E.B."/>
            <person name="Faurdal D."/>
            <person name="Vuksanovic O."/>
            <person name="Mourched A.-S."/>
            <person name="Charusanti P."/>
            <person name="Shaw S."/>
            <person name="Blin K."/>
            <person name="Weber T."/>
        </authorList>
    </citation>
    <scope>NUCLEOTIDE SEQUENCE</scope>
    <source>
        <strain evidence="14">NBC_00222</strain>
    </source>
</reference>
<dbReference type="PANTHER" id="PTHR31462:SF5">
    <property type="entry name" value="ENDOSOMAL_LYSOSOMAL PROTON CHANNEL TMEM175"/>
    <property type="match status" value="1"/>
</dbReference>
<evidence type="ECO:0000256" key="5">
    <source>
        <dbReference type="ARBA" id="ARBA00022692"/>
    </source>
</evidence>
<keyword evidence="7" id="KW-0630">Potassium</keyword>
<keyword evidence="9" id="KW-0406">Ion transport</keyword>
<feature type="transmembrane region" description="Helical" evidence="13">
    <location>
        <begin position="92"/>
        <end position="114"/>
    </location>
</feature>
<evidence type="ECO:0000256" key="1">
    <source>
        <dbReference type="ARBA" id="ARBA00004141"/>
    </source>
</evidence>
<evidence type="ECO:0000256" key="10">
    <source>
        <dbReference type="ARBA" id="ARBA00023136"/>
    </source>
</evidence>
<evidence type="ECO:0000256" key="9">
    <source>
        <dbReference type="ARBA" id="ARBA00023065"/>
    </source>
</evidence>
<organism evidence="14 15">
    <name type="scientific">Kitasatospora purpeofusca</name>
    <dbReference type="NCBI Taxonomy" id="67352"/>
    <lineage>
        <taxon>Bacteria</taxon>
        <taxon>Bacillati</taxon>
        <taxon>Actinomycetota</taxon>
        <taxon>Actinomycetes</taxon>
        <taxon>Kitasatosporales</taxon>
        <taxon>Streptomycetaceae</taxon>
        <taxon>Kitasatospora</taxon>
    </lineage>
</organism>
<dbReference type="EMBL" id="CP108110">
    <property type="protein sequence ID" value="WUQ81684.1"/>
    <property type="molecule type" value="Genomic_DNA"/>
</dbReference>
<keyword evidence="8 13" id="KW-1133">Transmembrane helix</keyword>
<evidence type="ECO:0000313" key="14">
    <source>
        <dbReference type="EMBL" id="WUQ81684.1"/>
    </source>
</evidence>
<keyword evidence="5 13" id="KW-0812">Transmembrane</keyword>
<evidence type="ECO:0000256" key="12">
    <source>
        <dbReference type="ARBA" id="ARBA00034430"/>
    </source>
</evidence>
<evidence type="ECO:0000256" key="3">
    <source>
        <dbReference type="ARBA" id="ARBA00022448"/>
    </source>
</evidence>